<dbReference type="GO" id="GO:0005773">
    <property type="term" value="C:vacuole"/>
    <property type="evidence" value="ECO:0007669"/>
    <property type="project" value="TreeGrafter"/>
</dbReference>
<sequence length="463" mass="51999">MSLLIWGPMAMAVLLLNLGSFMEVDASFSQPDRIIQLPGQPQVGFQQFSGYVTVDEKKQRALFYYFAEAETDPVSKPLVLWLNGGPGCSSLGVGAFSENGPFRPNGQVLIRNEYSWNTEANMLYLETPVGVGFSYSTDTSSTVTINDEITARDNLVFLQRWFLKFPQFQQRDLFITGESYAGHYVPQLAKLMIQSNKRQKMFNLKGIALGNPVLEFATDFNSRAEFFWSHGLISDSTYKMFSSVCNYSRYVSEYYRDSVSPVCSRIMSDVSRETSRFVDKYDVTLDVCISSVFAQSKVISPQQVMEKIDVCVEDETVNYLNRQDVQKALHARLVGVRKWDVCSNILDYEVLNVEIPTISIVGLLVKEGVPVLIYSGDQDSVIPLTGSRSLVHGLAKELGLNITVPYRVWFEGQQVGGWTQVYGDILSFATIRGASHEAPFSQPERSLVLFKSFLKGSPLPEVF</sequence>
<dbReference type="FunFam" id="3.40.50.11320:FF:000004">
    <property type="entry name" value="Carboxypeptidase"/>
    <property type="match status" value="1"/>
</dbReference>
<evidence type="ECO:0000256" key="7">
    <source>
        <dbReference type="ARBA" id="ARBA00022801"/>
    </source>
</evidence>
<keyword evidence="8" id="KW-1015">Disulfide bond</keyword>
<dbReference type="FunFam" id="3.40.50.1820:FF:000453">
    <property type="entry name" value="Carboxypeptidase"/>
    <property type="match status" value="1"/>
</dbReference>
<dbReference type="PROSITE" id="PS00131">
    <property type="entry name" value="CARBOXYPEPT_SER_SER"/>
    <property type="match status" value="1"/>
</dbReference>
<evidence type="ECO:0000256" key="4">
    <source>
        <dbReference type="ARBA" id="ARBA00022645"/>
    </source>
</evidence>
<dbReference type="PANTHER" id="PTHR11802:SF435">
    <property type="entry name" value="SERINE CARBOXYPEPTIDASE-LIKE 46"/>
    <property type="match status" value="1"/>
</dbReference>
<dbReference type="GO" id="GO:0005576">
    <property type="term" value="C:extracellular region"/>
    <property type="evidence" value="ECO:0007669"/>
    <property type="project" value="UniProtKB-SubCell"/>
</dbReference>
<dbReference type="InterPro" id="IPR001563">
    <property type="entry name" value="Peptidase_S10"/>
</dbReference>
<dbReference type="Proteomes" id="UP001187471">
    <property type="component" value="Unassembled WGS sequence"/>
</dbReference>
<keyword evidence="7 11" id="KW-0378">Hydrolase</keyword>
<evidence type="ECO:0000256" key="8">
    <source>
        <dbReference type="ARBA" id="ARBA00023157"/>
    </source>
</evidence>
<reference evidence="12" key="1">
    <citation type="submission" date="2022-12" db="EMBL/GenBank/DDBJ databases">
        <title>Draft genome assemblies for two species of Escallonia (Escalloniales).</title>
        <authorList>
            <person name="Chanderbali A."/>
            <person name="Dervinis C."/>
            <person name="Anghel I."/>
            <person name="Soltis D."/>
            <person name="Soltis P."/>
            <person name="Zapata F."/>
        </authorList>
    </citation>
    <scope>NUCLEOTIDE SEQUENCE</scope>
    <source>
        <strain evidence="12">UCBG92.1500</strain>
        <tissue evidence="12">Leaf</tissue>
    </source>
</reference>
<evidence type="ECO:0000256" key="10">
    <source>
        <dbReference type="ARBA" id="ARBA00037399"/>
    </source>
</evidence>
<dbReference type="PROSITE" id="PS00560">
    <property type="entry name" value="CARBOXYPEPT_SER_HIS"/>
    <property type="match status" value="1"/>
</dbReference>
<dbReference type="Gene3D" id="3.40.50.11320">
    <property type="match status" value="1"/>
</dbReference>
<keyword evidence="5 11" id="KW-0645">Protease</keyword>
<name>A0AA88R7Z1_9ASTE</name>
<keyword evidence="4 11" id="KW-0121">Carboxypeptidase</keyword>
<keyword evidence="9" id="KW-0325">Glycoprotein</keyword>
<comment type="caution">
    <text evidence="12">The sequence shown here is derived from an EMBL/GenBank/DDBJ whole genome shotgun (WGS) entry which is preliminary data.</text>
</comment>
<organism evidence="12 13">
    <name type="scientific">Escallonia rubra</name>
    <dbReference type="NCBI Taxonomy" id="112253"/>
    <lineage>
        <taxon>Eukaryota</taxon>
        <taxon>Viridiplantae</taxon>
        <taxon>Streptophyta</taxon>
        <taxon>Embryophyta</taxon>
        <taxon>Tracheophyta</taxon>
        <taxon>Spermatophyta</taxon>
        <taxon>Magnoliopsida</taxon>
        <taxon>eudicotyledons</taxon>
        <taxon>Gunneridae</taxon>
        <taxon>Pentapetalae</taxon>
        <taxon>asterids</taxon>
        <taxon>campanulids</taxon>
        <taxon>Escalloniales</taxon>
        <taxon>Escalloniaceae</taxon>
        <taxon>Escallonia</taxon>
    </lineage>
</organism>
<proteinExistence type="inferred from homology"/>
<dbReference type="EC" id="3.4.16.-" evidence="11"/>
<dbReference type="InterPro" id="IPR018202">
    <property type="entry name" value="Ser_caboxypep_ser_AS"/>
</dbReference>
<evidence type="ECO:0000256" key="1">
    <source>
        <dbReference type="ARBA" id="ARBA00004613"/>
    </source>
</evidence>
<keyword evidence="3" id="KW-0964">Secreted</keyword>
<comment type="function">
    <text evidence="10">Probable carboxypeptidase.</text>
</comment>
<evidence type="ECO:0000256" key="2">
    <source>
        <dbReference type="ARBA" id="ARBA00009431"/>
    </source>
</evidence>
<accession>A0AA88R7Z1</accession>
<dbReference type="Gene3D" id="6.10.250.940">
    <property type="match status" value="1"/>
</dbReference>
<dbReference type="InterPro" id="IPR033124">
    <property type="entry name" value="Ser_caboxypep_his_AS"/>
</dbReference>
<dbReference type="Pfam" id="PF00450">
    <property type="entry name" value="Peptidase_S10"/>
    <property type="match status" value="1"/>
</dbReference>
<protein>
    <recommendedName>
        <fullName evidence="11">Carboxypeptidase</fullName>
        <ecNumber evidence="11">3.4.16.-</ecNumber>
    </recommendedName>
</protein>
<evidence type="ECO:0000256" key="3">
    <source>
        <dbReference type="ARBA" id="ARBA00022525"/>
    </source>
</evidence>
<dbReference type="AlphaFoldDB" id="A0AA88R7Z1"/>
<keyword evidence="6 11" id="KW-0732">Signal</keyword>
<dbReference type="SUPFAM" id="SSF53474">
    <property type="entry name" value="alpha/beta-Hydrolases"/>
    <property type="match status" value="1"/>
</dbReference>
<dbReference type="PRINTS" id="PR00724">
    <property type="entry name" value="CRBOXYPTASEC"/>
</dbReference>
<evidence type="ECO:0000256" key="6">
    <source>
        <dbReference type="ARBA" id="ARBA00022729"/>
    </source>
</evidence>
<evidence type="ECO:0000256" key="9">
    <source>
        <dbReference type="ARBA" id="ARBA00023180"/>
    </source>
</evidence>
<dbReference type="InterPro" id="IPR029058">
    <property type="entry name" value="AB_hydrolase_fold"/>
</dbReference>
<feature type="chain" id="PRO_5041515181" description="Carboxypeptidase" evidence="11">
    <location>
        <begin position="27"/>
        <end position="463"/>
    </location>
</feature>
<dbReference type="Gene3D" id="3.40.50.1820">
    <property type="entry name" value="alpha/beta hydrolase"/>
    <property type="match status" value="1"/>
</dbReference>
<evidence type="ECO:0000313" key="12">
    <source>
        <dbReference type="EMBL" id="KAK2974201.1"/>
    </source>
</evidence>
<evidence type="ECO:0000256" key="11">
    <source>
        <dbReference type="RuleBase" id="RU361156"/>
    </source>
</evidence>
<evidence type="ECO:0000256" key="5">
    <source>
        <dbReference type="ARBA" id="ARBA00022670"/>
    </source>
</evidence>
<dbReference type="GO" id="GO:0006508">
    <property type="term" value="P:proteolysis"/>
    <property type="evidence" value="ECO:0007669"/>
    <property type="project" value="UniProtKB-KW"/>
</dbReference>
<comment type="similarity">
    <text evidence="2 11">Belongs to the peptidase S10 family.</text>
</comment>
<dbReference type="PANTHER" id="PTHR11802">
    <property type="entry name" value="SERINE PROTEASE FAMILY S10 SERINE CARBOXYPEPTIDASE"/>
    <property type="match status" value="1"/>
</dbReference>
<dbReference type="GO" id="GO:0004185">
    <property type="term" value="F:serine-type carboxypeptidase activity"/>
    <property type="evidence" value="ECO:0007669"/>
    <property type="project" value="UniProtKB-UniRule"/>
</dbReference>
<evidence type="ECO:0000313" key="13">
    <source>
        <dbReference type="Proteomes" id="UP001187471"/>
    </source>
</evidence>
<feature type="signal peptide" evidence="11">
    <location>
        <begin position="1"/>
        <end position="26"/>
    </location>
</feature>
<keyword evidence="13" id="KW-1185">Reference proteome</keyword>
<dbReference type="EMBL" id="JAVXUO010002328">
    <property type="protein sequence ID" value="KAK2974201.1"/>
    <property type="molecule type" value="Genomic_DNA"/>
</dbReference>
<gene>
    <name evidence="12" type="ORF">RJ640_021492</name>
</gene>
<comment type="subcellular location">
    <subcellularLocation>
        <location evidence="1">Secreted</location>
    </subcellularLocation>
</comment>